<proteinExistence type="predicted"/>
<organism evidence="2">
    <name type="scientific">Prosthecochloris aestuarii</name>
    <dbReference type="NCBI Taxonomy" id="1102"/>
    <lineage>
        <taxon>Bacteria</taxon>
        <taxon>Pseudomonadati</taxon>
        <taxon>Chlorobiota</taxon>
        <taxon>Chlorobiia</taxon>
        <taxon>Chlorobiales</taxon>
        <taxon>Chlorobiaceae</taxon>
        <taxon>Prosthecochloris</taxon>
    </lineage>
</organism>
<dbReference type="CDD" id="cd18882">
    <property type="entry name" value="NUDIX_Hydrolase"/>
    <property type="match status" value="1"/>
</dbReference>
<dbReference type="PROSITE" id="PS51462">
    <property type="entry name" value="NUDIX"/>
    <property type="match status" value="1"/>
</dbReference>
<sequence>MKHRGSSIIFIDPAERVLLMLRDDIPSIPYPGMWDLPGGHIEEHESPDECIQREMMEEMLIDTGHCDLFCIYDFNDRIEYVYTKPASFRADEIDLQEGQALEWFSESDISRMQLAYGFNRVLQDFFQRRMT</sequence>
<dbReference type="InterPro" id="IPR015797">
    <property type="entry name" value="NUDIX_hydrolase-like_dom_sf"/>
</dbReference>
<dbReference type="InterPro" id="IPR000086">
    <property type="entry name" value="NUDIX_hydrolase_dom"/>
</dbReference>
<evidence type="ECO:0000313" key="2">
    <source>
        <dbReference type="EMBL" id="HED31045.1"/>
    </source>
</evidence>
<accession>A0A831WRT6</accession>
<dbReference type="PANTHER" id="PTHR43736">
    <property type="entry name" value="ADP-RIBOSE PYROPHOSPHATASE"/>
    <property type="match status" value="1"/>
</dbReference>
<name>A0A831WRT6_PROAE</name>
<dbReference type="PANTHER" id="PTHR43736:SF1">
    <property type="entry name" value="DIHYDRONEOPTERIN TRIPHOSPHATE DIPHOSPHATASE"/>
    <property type="match status" value="1"/>
</dbReference>
<dbReference type="Gene3D" id="3.90.79.10">
    <property type="entry name" value="Nucleoside Triphosphate Pyrophosphohydrolase"/>
    <property type="match status" value="1"/>
</dbReference>
<dbReference type="AlphaFoldDB" id="A0A831WRT6"/>
<protein>
    <submittedName>
        <fullName evidence="2">NUDIX domain-containing protein</fullName>
    </submittedName>
</protein>
<feature type="domain" description="Nudix hydrolase" evidence="1">
    <location>
        <begin position="1"/>
        <end position="127"/>
    </location>
</feature>
<comment type="caution">
    <text evidence="2">The sequence shown here is derived from an EMBL/GenBank/DDBJ whole genome shotgun (WGS) entry which is preliminary data.</text>
</comment>
<dbReference type="EMBL" id="DSBW01000118">
    <property type="protein sequence ID" value="HED31045.1"/>
    <property type="molecule type" value="Genomic_DNA"/>
</dbReference>
<gene>
    <name evidence="2" type="ORF">ENN50_05040</name>
</gene>
<dbReference type="SUPFAM" id="SSF55811">
    <property type="entry name" value="Nudix"/>
    <property type="match status" value="1"/>
</dbReference>
<dbReference type="Pfam" id="PF00293">
    <property type="entry name" value="NUDIX"/>
    <property type="match status" value="1"/>
</dbReference>
<reference evidence="2" key="1">
    <citation type="journal article" date="2020" name="mSystems">
        <title>Genome- and Community-Level Interaction Insights into Carbon Utilization and Element Cycling Functions of Hydrothermarchaeota in Hydrothermal Sediment.</title>
        <authorList>
            <person name="Zhou Z."/>
            <person name="Liu Y."/>
            <person name="Xu W."/>
            <person name="Pan J."/>
            <person name="Luo Z.H."/>
            <person name="Li M."/>
        </authorList>
    </citation>
    <scope>NUCLEOTIDE SEQUENCE [LARGE SCALE GENOMIC DNA]</scope>
    <source>
        <strain evidence="2">SpSt-1181</strain>
    </source>
</reference>
<dbReference type="Proteomes" id="UP000886335">
    <property type="component" value="Unassembled WGS sequence"/>
</dbReference>
<evidence type="ECO:0000259" key="1">
    <source>
        <dbReference type="PROSITE" id="PS51462"/>
    </source>
</evidence>